<evidence type="ECO:0000256" key="2">
    <source>
        <dbReference type="ARBA" id="ARBA00022679"/>
    </source>
</evidence>
<protein>
    <submittedName>
        <fullName evidence="4">16S rRNA (Guanine(966)-N(2))-methyltransferase RsmD</fullName>
    </submittedName>
</protein>
<proteinExistence type="predicted"/>
<keyword evidence="2" id="KW-0808">Transferase</keyword>
<reference evidence="5" key="1">
    <citation type="journal article" date="2019" name="Int. J. Syst. Evol. Microbiol.">
        <title>The Global Catalogue of Microorganisms (GCM) 10K type strain sequencing project: providing services to taxonomists for standard genome sequencing and annotation.</title>
        <authorList>
            <consortium name="The Broad Institute Genomics Platform"/>
            <consortium name="The Broad Institute Genome Sequencing Center for Infectious Disease"/>
            <person name="Wu L."/>
            <person name="Ma J."/>
        </authorList>
    </citation>
    <scope>NUCLEOTIDE SEQUENCE [LARGE SCALE GENOMIC DNA]</scope>
    <source>
        <strain evidence="5">JCM 17458</strain>
    </source>
</reference>
<evidence type="ECO:0000313" key="5">
    <source>
        <dbReference type="Proteomes" id="UP001501586"/>
    </source>
</evidence>
<dbReference type="Proteomes" id="UP001501586">
    <property type="component" value="Unassembled WGS sequence"/>
</dbReference>
<gene>
    <name evidence="4" type="primary">rsmD</name>
    <name evidence="4" type="ORF">GCM10022261_24340</name>
</gene>
<dbReference type="InterPro" id="IPR002052">
    <property type="entry name" value="DNA_methylase_N6_adenine_CS"/>
</dbReference>
<comment type="caution">
    <text evidence="4">The sequence shown here is derived from an EMBL/GenBank/DDBJ whole genome shotgun (WGS) entry which is preliminary data.</text>
</comment>
<dbReference type="PROSITE" id="PS00092">
    <property type="entry name" value="N6_MTASE"/>
    <property type="match status" value="1"/>
</dbReference>
<feature type="region of interest" description="Disordered" evidence="3">
    <location>
        <begin position="1"/>
        <end position="23"/>
    </location>
</feature>
<name>A0ABP8ELU5_9MICO</name>
<dbReference type="PANTHER" id="PTHR43542:SF1">
    <property type="entry name" value="METHYLTRANSFERASE"/>
    <property type="match status" value="1"/>
</dbReference>
<dbReference type="InterPro" id="IPR004398">
    <property type="entry name" value="RNA_MeTrfase_RsmD"/>
</dbReference>
<dbReference type="Pfam" id="PF03602">
    <property type="entry name" value="Cons_hypoth95"/>
    <property type="match status" value="1"/>
</dbReference>
<evidence type="ECO:0000256" key="1">
    <source>
        <dbReference type="ARBA" id="ARBA00022603"/>
    </source>
</evidence>
<dbReference type="Gene3D" id="3.40.50.150">
    <property type="entry name" value="Vaccinia Virus protein VP39"/>
    <property type="match status" value="1"/>
</dbReference>
<dbReference type="InterPro" id="IPR029063">
    <property type="entry name" value="SAM-dependent_MTases_sf"/>
</dbReference>
<keyword evidence="5" id="KW-1185">Reference proteome</keyword>
<keyword evidence="1" id="KW-0489">Methyltransferase</keyword>
<sequence>MRIISGTHRGRTLRAPAGDLTRPTSDRVRESLFASLDSLGVIRDARVLDVFAGSGALGLEALSRGASHATFVERAAPVSRLLVQNIYALGEADRTTVLTRSAAAALQGMPARSADLVFADPPYPLGEAELTEVLTAVAALLRDEDSLIVLERSARSPAPTLPGRLEAFRDKTLGETRLWFLQLRAH</sequence>
<dbReference type="PANTHER" id="PTHR43542">
    <property type="entry name" value="METHYLTRANSFERASE"/>
    <property type="match status" value="1"/>
</dbReference>
<dbReference type="SUPFAM" id="SSF53335">
    <property type="entry name" value="S-adenosyl-L-methionine-dependent methyltransferases"/>
    <property type="match status" value="1"/>
</dbReference>
<organism evidence="4 5">
    <name type="scientific">Brevibacterium daeguense</name>
    <dbReference type="NCBI Taxonomy" id="909936"/>
    <lineage>
        <taxon>Bacteria</taxon>
        <taxon>Bacillati</taxon>
        <taxon>Actinomycetota</taxon>
        <taxon>Actinomycetes</taxon>
        <taxon>Micrococcales</taxon>
        <taxon>Brevibacteriaceae</taxon>
        <taxon>Brevibacterium</taxon>
    </lineage>
</organism>
<dbReference type="EMBL" id="BAABAZ010000006">
    <property type="protein sequence ID" value="GAA4284903.1"/>
    <property type="molecule type" value="Genomic_DNA"/>
</dbReference>
<evidence type="ECO:0000256" key="3">
    <source>
        <dbReference type="SAM" id="MobiDB-lite"/>
    </source>
</evidence>
<dbReference type="CDD" id="cd02440">
    <property type="entry name" value="AdoMet_MTases"/>
    <property type="match status" value="1"/>
</dbReference>
<dbReference type="RefSeq" id="WP_236862867.1">
    <property type="nucleotide sequence ID" value="NZ_BAABAZ010000006.1"/>
</dbReference>
<accession>A0ABP8ELU5</accession>
<dbReference type="PIRSF" id="PIRSF004553">
    <property type="entry name" value="CHP00095"/>
    <property type="match status" value="1"/>
</dbReference>
<dbReference type="NCBIfam" id="TIGR00095">
    <property type="entry name" value="16S rRNA (guanine(966)-N(2))-methyltransferase RsmD"/>
    <property type="match status" value="1"/>
</dbReference>
<evidence type="ECO:0000313" key="4">
    <source>
        <dbReference type="EMBL" id="GAA4284903.1"/>
    </source>
</evidence>